<reference evidence="1" key="1">
    <citation type="submission" date="2022-01" db="EMBL/GenBank/DDBJ databases">
        <title>Novel bile acid biosynthetic pathways are enriched in the microbiome of centenarians.</title>
        <authorList>
            <person name="Sato Y."/>
            <person name="Atarashi K."/>
            <person name="Plichta R.D."/>
            <person name="Arai Y."/>
            <person name="Sasajima S."/>
            <person name="Kearney M.S."/>
            <person name="Suda W."/>
            <person name="Takeshita K."/>
            <person name="Sasaki T."/>
            <person name="Okamoto S."/>
            <person name="Skelly N.A."/>
            <person name="Okamura Y."/>
            <person name="Vlamakis H."/>
            <person name="Li Y."/>
            <person name="Tanoue T."/>
            <person name="Takei H."/>
            <person name="Nittono H."/>
            <person name="Narushima S."/>
            <person name="Irie J."/>
            <person name="Itoh H."/>
            <person name="Moriya K."/>
            <person name="Sugiura Y."/>
            <person name="Suematsu M."/>
            <person name="Moritoki N."/>
            <person name="Shibata S."/>
            <person name="Littman R.D."/>
            <person name="Fischbach A.M."/>
            <person name="Uwamino Y."/>
            <person name="Inoue T."/>
            <person name="Honda A."/>
            <person name="Hattori M."/>
            <person name="Murai T."/>
            <person name="Xavier J.R."/>
            <person name="Hirose N."/>
            <person name="Honda K."/>
        </authorList>
    </citation>
    <scope>NUCLEOTIDE SEQUENCE</scope>
    <source>
        <strain evidence="1">CE91-St55</strain>
    </source>
</reference>
<dbReference type="GeneID" id="93150904"/>
<dbReference type="Pfam" id="PF09413">
    <property type="entry name" value="DUF2007"/>
    <property type="match status" value="1"/>
</dbReference>
<dbReference type="InterPro" id="IPR018551">
    <property type="entry name" value="DUF2007"/>
</dbReference>
<dbReference type="RefSeq" id="WP_006776664.1">
    <property type="nucleotide sequence ID" value="NZ_BQNJ01000002.1"/>
</dbReference>
<evidence type="ECO:0000313" key="1">
    <source>
        <dbReference type="EMBL" id="GKH04636.1"/>
    </source>
</evidence>
<dbReference type="Proteomes" id="UP001055091">
    <property type="component" value="Unassembled WGS sequence"/>
</dbReference>
<organism evidence="1 2">
    <name type="scientific">Hungatella hathewayi</name>
    <dbReference type="NCBI Taxonomy" id="154046"/>
    <lineage>
        <taxon>Bacteria</taxon>
        <taxon>Bacillati</taxon>
        <taxon>Bacillota</taxon>
        <taxon>Clostridia</taxon>
        <taxon>Lachnospirales</taxon>
        <taxon>Lachnospiraceae</taxon>
        <taxon>Hungatella</taxon>
    </lineage>
</organism>
<comment type="caution">
    <text evidence="1">The sequence shown here is derived from an EMBL/GenBank/DDBJ whole genome shotgun (WGS) entry which is preliminary data.</text>
</comment>
<evidence type="ECO:0000313" key="2">
    <source>
        <dbReference type="Proteomes" id="UP001055091"/>
    </source>
</evidence>
<sequence>MITIFNRKELYSGFSMVECSRIGRILKSNNIPYTIKDCDLNPIRPGFCRLTAPMLQTKPIIEYSLYVNKQDYEEARFLLMCEEGSV</sequence>
<name>A0A413LAZ0_9FIRM</name>
<accession>A0A413LAZ0</accession>
<proteinExistence type="predicted"/>
<dbReference type="AlphaFoldDB" id="A0A413LAZ0"/>
<protein>
    <submittedName>
        <fullName evidence="1">Uncharacterized protein</fullName>
    </submittedName>
</protein>
<dbReference type="EMBL" id="BQNJ01000002">
    <property type="protein sequence ID" value="GKH04636.1"/>
    <property type="molecule type" value="Genomic_DNA"/>
</dbReference>
<gene>
    <name evidence="1" type="ORF">CE91St55_66170</name>
</gene>